<dbReference type="Proteomes" id="UP000754563">
    <property type="component" value="Unassembled WGS sequence"/>
</dbReference>
<evidence type="ECO:0000256" key="6">
    <source>
        <dbReference type="ARBA" id="ARBA00038076"/>
    </source>
</evidence>
<dbReference type="PANTHER" id="PTHR30572:SF4">
    <property type="entry name" value="ABC TRANSPORTER PERMEASE YTRF"/>
    <property type="match status" value="1"/>
</dbReference>
<dbReference type="PANTHER" id="PTHR30572">
    <property type="entry name" value="MEMBRANE COMPONENT OF TRANSPORTER-RELATED"/>
    <property type="match status" value="1"/>
</dbReference>
<dbReference type="InterPro" id="IPR050250">
    <property type="entry name" value="Macrolide_Exporter_MacB"/>
</dbReference>
<keyword evidence="5 7" id="KW-0472">Membrane</keyword>
<evidence type="ECO:0000256" key="4">
    <source>
        <dbReference type="ARBA" id="ARBA00022989"/>
    </source>
</evidence>
<dbReference type="AlphaFoldDB" id="A0A955L7P6"/>
<dbReference type="GO" id="GO:0005886">
    <property type="term" value="C:plasma membrane"/>
    <property type="evidence" value="ECO:0007669"/>
    <property type="project" value="UniProtKB-SubCell"/>
</dbReference>
<evidence type="ECO:0000256" key="1">
    <source>
        <dbReference type="ARBA" id="ARBA00004651"/>
    </source>
</evidence>
<reference evidence="10" key="1">
    <citation type="submission" date="2020-04" db="EMBL/GenBank/DDBJ databases">
        <authorList>
            <person name="Zhang T."/>
        </authorList>
    </citation>
    <scope>NUCLEOTIDE SEQUENCE</scope>
    <source>
        <strain evidence="10">HKST-UBA11</strain>
    </source>
</reference>
<protein>
    <submittedName>
        <fullName evidence="10">ABC transporter permease</fullName>
    </submittedName>
</protein>
<evidence type="ECO:0000259" key="8">
    <source>
        <dbReference type="Pfam" id="PF02687"/>
    </source>
</evidence>
<feature type="transmembrane region" description="Helical" evidence="7">
    <location>
        <begin position="21"/>
        <end position="42"/>
    </location>
</feature>
<evidence type="ECO:0000256" key="3">
    <source>
        <dbReference type="ARBA" id="ARBA00022692"/>
    </source>
</evidence>
<comment type="subcellular location">
    <subcellularLocation>
        <location evidence="1">Cell membrane</location>
        <topology evidence="1">Multi-pass membrane protein</topology>
    </subcellularLocation>
</comment>
<evidence type="ECO:0000313" key="10">
    <source>
        <dbReference type="EMBL" id="MCA9385520.1"/>
    </source>
</evidence>
<dbReference type="Pfam" id="PF02687">
    <property type="entry name" value="FtsX"/>
    <property type="match status" value="1"/>
</dbReference>
<evidence type="ECO:0000259" key="9">
    <source>
        <dbReference type="Pfam" id="PF12704"/>
    </source>
</evidence>
<comment type="similarity">
    <text evidence="6">Belongs to the ABC-4 integral membrane protein family.</text>
</comment>
<dbReference type="InterPro" id="IPR003838">
    <property type="entry name" value="ABC3_permease_C"/>
</dbReference>
<dbReference type="GO" id="GO:0022857">
    <property type="term" value="F:transmembrane transporter activity"/>
    <property type="evidence" value="ECO:0007669"/>
    <property type="project" value="TreeGrafter"/>
</dbReference>
<comment type="caution">
    <text evidence="10">The sequence shown here is derived from an EMBL/GenBank/DDBJ whole genome shotgun (WGS) entry which is preliminary data.</text>
</comment>
<keyword evidence="4 7" id="KW-1133">Transmembrane helix</keyword>
<feature type="transmembrane region" description="Helical" evidence="7">
    <location>
        <begin position="276"/>
        <end position="304"/>
    </location>
</feature>
<dbReference type="EMBL" id="JAGQLH010000024">
    <property type="protein sequence ID" value="MCA9385520.1"/>
    <property type="molecule type" value="Genomic_DNA"/>
</dbReference>
<dbReference type="Pfam" id="PF12704">
    <property type="entry name" value="MacB_PCD"/>
    <property type="match status" value="1"/>
</dbReference>
<organism evidence="10 11">
    <name type="scientific">Candidatus Dojkabacteria bacterium</name>
    <dbReference type="NCBI Taxonomy" id="2099670"/>
    <lineage>
        <taxon>Bacteria</taxon>
        <taxon>Candidatus Dojkabacteria</taxon>
    </lineage>
</organism>
<feature type="domain" description="ABC3 transporter permease C-terminal" evidence="8">
    <location>
        <begin position="283"/>
        <end position="396"/>
    </location>
</feature>
<feature type="domain" description="MacB-like periplasmic core" evidence="9">
    <location>
        <begin position="21"/>
        <end position="242"/>
    </location>
</feature>
<name>A0A955L7P6_9BACT</name>
<gene>
    <name evidence="10" type="ORF">KC717_02640</name>
</gene>
<reference evidence="10" key="2">
    <citation type="journal article" date="2021" name="Microbiome">
        <title>Successional dynamics and alternative stable states in a saline activated sludge microbial community over 9 years.</title>
        <authorList>
            <person name="Wang Y."/>
            <person name="Ye J."/>
            <person name="Ju F."/>
            <person name="Liu L."/>
            <person name="Boyd J.A."/>
            <person name="Deng Y."/>
            <person name="Parks D.H."/>
            <person name="Jiang X."/>
            <person name="Yin X."/>
            <person name="Woodcroft B.J."/>
            <person name="Tyson G.W."/>
            <person name="Hugenholtz P."/>
            <person name="Polz M.F."/>
            <person name="Zhang T."/>
        </authorList>
    </citation>
    <scope>NUCLEOTIDE SEQUENCE</scope>
    <source>
        <strain evidence="10">HKST-UBA11</strain>
    </source>
</reference>
<feature type="transmembrane region" description="Helical" evidence="7">
    <location>
        <begin position="364"/>
        <end position="386"/>
    </location>
</feature>
<sequence length="403" mass="44101">MDFIDHITISFTSLRSNVFRTFFSTLGIIIGVMAVVALLGIGKSAQRSIELSFDSFGSNSIYVVPGQQSDNFGPPNLADTFTLSEVDRFIDYPKKYIEGIAAQTFTNFRVQYGNTTESQTILGSHGDYIEIQNFEAEYGRLLTKKDSDQRAKVALVGPDLIEDFFNGENPVGKTMRINGTSFTVIGVFKKKGTSSFDNPNDDIMIPFTTYSQYLVSGDNLSLVSVEAIDPKFVEQAKDETRSILRKIRGVGTNQEDDFTVRDSGEILSSINQITGIFTGFLSSIAAISLLVGGIGVTNIMFVSITERTKEIGLRKSIGAKNRDILIQFLTESIMVTLLGGIIGICVGIILSFIASKLLDLPTEIYLDAIGLGVLFSVIIGLIFGIYPAQKASKLNPIDALRYE</sequence>
<evidence type="ECO:0000256" key="2">
    <source>
        <dbReference type="ARBA" id="ARBA00022475"/>
    </source>
</evidence>
<keyword evidence="2" id="KW-1003">Cell membrane</keyword>
<proteinExistence type="inferred from homology"/>
<dbReference type="InterPro" id="IPR025857">
    <property type="entry name" value="MacB_PCD"/>
</dbReference>
<feature type="transmembrane region" description="Helical" evidence="7">
    <location>
        <begin position="325"/>
        <end position="352"/>
    </location>
</feature>
<evidence type="ECO:0000256" key="5">
    <source>
        <dbReference type="ARBA" id="ARBA00023136"/>
    </source>
</evidence>
<accession>A0A955L7P6</accession>
<evidence type="ECO:0000256" key="7">
    <source>
        <dbReference type="SAM" id="Phobius"/>
    </source>
</evidence>
<keyword evidence="3 7" id="KW-0812">Transmembrane</keyword>
<evidence type="ECO:0000313" key="11">
    <source>
        <dbReference type="Proteomes" id="UP000754563"/>
    </source>
</evidence>